<dbReference type="EMBL" id="VBPB01000011">
    <property type="protein sequence ID" value="TMQ74131.1"/>
    <property type="molecule type" value="Genomic_DNA"/>
</dbReference>
<dbReference type="Proteomes" id="UP000319771">
    <property type="component" value="Unassembled WGS sequence"/>
</dbReference>
<accession>A0A538UE08</accession>
<protein>
    <submittedName>
        <fullName evidence="2">Alpha/beta hydrolase</fullName>
    </submittedName>
</protein>
<organism evidence="2 3">
    <name type="scientific">Eiseniibacteriota bacterium</name>
    <dbReference type="NCBI Taxonomy" id="2212470"/>
    <lineage>
        <taxon>Bacteria</taxon>
        <taxon>Candidatus Eiseniibacteriota</taxon>
    </lineage>
</organism>
<dbReference type="PANTHER" id="PTHR22946">
    <property type="entry name" value="DIENELACTONE HYDROLASE DOMAIN-CONTAINING PROTEIN-RELATED"/>
    <property type="match status" value="1"/>
</dbReference>
<comment type="caution">
    <text evidence="2">The sequence shown here is derived from an EMBL/GenBank/DDBJ whole genome shotgun (WGS) entry which is preliminary data.</text>
</comment>
<dbReference type="InterPro" id="IPR050261">
    <property type="entry name" value="FrsA_esterase"/>
</dbReference>
<dbReference type="GO" id="GO:0016787">
    <property type="term" value="F:hydrolase activity"/>
    <property type="evidence" value="ECO:0007669"/>
    <property type="project" value="UniProtKB-KW"/>
</dbReference>
<sequence>MAVKGGRLDFLAPHLLRSQLLRPGFVRLSLKMGAAQQMPDWARLQFTNAGVSPRDLDRVLGRITSLEAWVDEWESLGREHEQWARDALALEHPDQAARHFLAASAAYNFAQYVIFLDIGRKRALHEACVRAYAQSAPLFDPPARAFTVPFRRHQLQGYLRVPDRPRPAPVAVIFNGTNAVKEEMHWWAEALLARGVAVITFDGPGLGATWPRMSMVAEPRPVGVAILNQIEATPELDPDAVAFFGMSLGGYLAIRMATHDTRVRAVAAVSPPYSVDIYWNVTLASLRRELAALYGIEEHEMGAWVDRITLAGVLPKLRCPLMVAGGGRDLITPGTEAWRIFEDGRCDRELVYYPKGAHDCFNVLSDLRPRMVGWIAHHLEQHRARRAVAAEAGARDGAWMAAEAVDPDFADALRGEPGHRVWNRVAGADDAASFDAAGQRPPRWRWPWWDGDSRALEVVHRLARAGTEAASSSGRATR</sequence>
<dbReference type="InterPro" id="IPR010520">
    <property type="entry name" value="FrsA-like"/>
</dbReference>
<dbReference type="PANTHER" id="PTHR22946:SF12">
    <property type="entry name" value="CONIDIAL PIGMENT BIOSYNTHESIS PROTEIN AYG1 (AFU_ORTHOLOGUE AFUA_2G17550)"/>
    <property type="match status" value="1"/>
</dbReference>
<reference evidence="2 3" key="1">
    <citation type="journal article" date="2019" name="Nat. Microbiol.">
        <title>Mediterranean grassland soil C-N compound turnover is dependent on rainfall and depth, and is mediated by genomically divergent microorganisms.</title>
        <authorList>
            <person name="Diamond S."/>
            <person name="Andeer P.F."/>
            <person name="Li Z."/>
            <person name="Crits-Christoph A."/>
            <person name="Burstein D."/>
            <person name="Anantharaman K."/>
            <person name="Lane K.R."/>
            <person name="Thomas B.C."/>
            <person name="Pan C."/>
            <person name="Northen T.R."/>
            <person name="Banfield J.F."/>
        </authorList>
    </citation>
    <scope>NUCLEOTIDE SEQUENCE [LARGE SCALE GENOMIC DNA]</scope>
    <source>
        <strain evidence="2">WS_11</strain>
    </source>
</reference>
<dbReference type="InterPro" id="IPR029058">
    <property type="entry name" value="AB_hydrolase_fold"/>
</dbReference>
<proteinExistence type="predicted"/>
<keyword evidence="1 2" id="KW-0378">Hydrolase</keyword>
<evidence type="ECO:0000313" key="3">
    <source>
        <dbReference type="Proteomes" id="UP000319771"/>
    </source>
</evidence>
<name>A0A538UE08_UNCEI</name>
<evidence type="ECO:0000313" key="2">
    <source>
        <dbReference type="EMBL" id="TMQ74131.1"/>
    </source>
</evidence>
<dbReference type="Pfam" id="PF06500">
    <property type="entry name" value="FrsA-like"/>
    <property type="match status" value="1"/>
</dbReference>
<dbReference type="Gene3D" id="1.20.1440.110">
    <property type="entry name" value="acylaminoacyl peptidase"/>
    <property type="match status" value="1"/>
</dbReference>
<dbReference type="Gene3D" id="3.40.50.1820">
    <property type="entry name" value="alpha/beta hydrolase"/>
    <property type="match status" value="1"/>
</dbReference>
<evidence type="ECO:0000256" key="1">
    <source>
        <dbReference type="ARBA" id="ARBA00022801"/>
    </source>
</evidence>
<dbReference type="SUPFAM" id="SSF53474">
    <property type="entry name" value="alpha/beta-Hydrolases"/>
    <property type="match status" value="1"/>
</dbReference>
<dbReference type="AlphaFoldDB" id="A0A538UE08"/>
<gene>
    <name evidence="2" type="ORF">E6K81_01130</name>
</gene>